<proteinExistence type="predicted"/>
<dbReference type="EMBL" id="BARV01025498">
    <property type="protein sequence ID" value="GAI44850.1"/>
    <property type="molecule type" value="Genomic_DNA"/>
</dbReference>
<dbReference type="SUPFAM" id="SSF54593">
    <property type="entry name" value="Glyoxalase/Bleomycin resistance protein/Dihydroxybiphenyl dioxygenase"/>
    <property type="match status" value="1"/>
</dbReference>
<organism evidence="1">
    <name type="scientific">marine sediment metagenome</name>
    <dbReference type="NCBI Taxonomy" id="412755"/>
    <lineage>
        <taxon>unclassified sequences</taxon>
        <taxon>metagenomes</taxon>
        <taxon>ecological metagenomes</taxon>
    </lineage>
</organism>
<sequence length="135" mass="16140">MPQKFLYPITFLPCEDLTQIRSFYEGILQLPVVLEQKKCLIIQIGNESNFAYWGFCSHYDRLLNPPEKVCLTLVVSTRDEVDKWHQYLMDYHVVCNKEPKYNPEFRIYNAFYRDPMDYTIEIQSFDRDARPEGTP</sequence>
<dbReference type="CDD" id="cd06587">
    <property type="entry name" value="VOC"/>
    <property type="match status" value="1"/>
</dbReference>
<evidence type="ECO:0000313" key="1">
    <source>
        <dbReference type="EMBL" id="GAI44850.1"/>
    </source>
</evidence>
<reference evidence="1" key="1">
    <citation type="journal article" date="2014" name="Front. Microbiol.">
        <title>High frequency of phylogenetically diverse reductive dehalogenase-homologous genes in deep subseafloor sedimentary metagenomes.</title>
        <authorList>
            <person name="Kawai M."/>
            <person name="Futagami T."/>
            <person name="Toyoda A."/>
            <person name="Takaki Y."/>
            <person name="Nishi S."/>
            <person name="Hori S."/>
            <person name="Arai W."/>
            <person name="Tsubouchi T."/>
            <person name="Morono Y."/>
            <person name="Uchiyama I."/>
            <person name="Ito T."/>
            <person name="Fujiyama A."/>
            <person name="Inagaki F."/>
            <person name="Takami H."/>
        </authorList>
    </citation>
    <scope>NUCLEOTIDE SEQUENCE</scope>
    <source>
        <strain evidence="1">Expedition CK06-06</strain>
    </source>
</reference>
<dbReference type="Gene3D" id="3.10.180.10">
    <property type="entry name" value="2,3-Dihydroxybiphenyl 1,2-Dioxygenase, domain 1"/>
    <property type="match status" value="1"/>
</dbReference>
<dbReference type="AlphaFoldDB" id="X1Q173"/>
<protein>
    <submittedName>
        <fullName evidence="1">Uncharacterized protein</fullName>
    </submittedName>
</protein>
<gene>
    <name evidence="1" type="ORF">S06H3_41385</name>
</gene>
<dbReference type="InterPro" id="IPR029068">
    <property type="entry name" value="Glyas_Bleomycin-R_OHBP_Dase"/>
</dbReference>
<accession>X1Q173</accession>
<comment type="caution">
    <text evidence="1">The sequence shown here is derived from an EMBL/GenBank/DDBJ whole genome shotgun (WGS) entry which is preliminary data.</text>
</comment>
<name>X1Q173_9ZZZZ</name>